<evidence type="ECO:0000313" key="9">
    <source>
        <dbReference type="Proteomes" id="UP001161247"/>
    </source>
</evidence>
<evidence type="ECO:0000313" key="8">
    <source>
        <dbReference type="EMBL" id="CAI9116205.1"/>
    </source>
</evidence>
<evidence type="ECO:0000256" key="5">
    <source>
        <dbReference type="ARBA" id="ARBA00022989"/>
    </source>
</evidence>
<keyword evidence="9" id="KW-1185">Reference proteome</keyword>
<dbReference type="Gene3D" id="1.10.3730.20">
    <property type="match status" value="1"/>
</dbReference>
<keyword evidence="3 7" id="KW-0813">Transport</keyword>
<feature type="transmembrane region" description="Helical" evidence="7">
    <location>
        <begin position="283"/>
        <end position="304"/>
    </location>
</feature>
<evidence type="ECO:0000256" key="3">
    <source>
        <dbReference type="ARBA" id="ARBA00022448"/>
    </source>
</evidence>
<evidence type="ECO:0000256" key="4">
    <source>
        <dbReference type="ARBA" id="ARBA00022692"/>
    </source>
</evidence>
<feature type="transmembrane region" description="Helical" evidence="7">
    <location>
        <begin position="44"/>
        <end position="67"/>
    </location>
</feature>
<keyword evidence="4 7" id="KW-0812">Transmembrane</keyword>
<evidence type="ECO:0000256" key="7">
    <source>
        <dbReference type="RuleBase" id="RU368015"/>
    </source>
</evidence>
<dbReference type="InterPro" id="IPR037185">
    <property type="entry name" value="EmrE-like"/>
</dbReference>
<evidence type="ECO:0000256" key="1">
    <source>
        <dbReference type="ARBA" id="ARBA00004141"/>
    </source>
</evidence>
<feature type="transmembrane region" description="Helical" evidence="7">
    <location>
        <begin position="310"/>
        <end position="329"/>
    </location>
</feature>
<evidence type="ECO:0000256" key="2">
    <source>
        <dbReference type="ARBA" id="ARBA00006213"/>
    </source>
</evidence>
<comment type="similarity">
    <text evidence="2 7">Belongs to the purine permeases (TC 2.A.7.14) family.</text>
</comment>
<feature type="transmembrane region" description="Helical" evidence="7">
    <location>
        <begin position="175"/>
        <end position="194"/>
    </location>
</feature>
<proteinExistence type="inferred from homology"/>
<comment type="subcellular location">
    <subcellularLocation>
        <location evidence="1 7">Membrane</location>
        <topology evidence="1 7">Multi-pass membrane protein</topology>
    </subcellularLocation>
</comment>
<dbReference type="SUPFAM" id="SSF103481">
    <property type="entry name" value="Multidrug resistance efflux transporter EmrE"/>
    <property type="match status" value="1"/>
</dbReference>
<reference evidence="8" key="1">
    <citation type="submission" date="2023-03" db="EMBL/GenBank/DDBJ databases">
        <authorList>
            <person name="Julca I."/>
        </authorList>
    </citation>
    <scope>NUCLEOTIDE SEQUENCE</scope>
</reference>
<evidence type="ECO:0000256" key="6">
    <source>
        <dbReference type="ARBA" id="ARBA00023136"/>
    </source>
</evidence>
<protein>
    <recommendedName>
        <fullName evidence="7">Probable purine permease</fullName>
    </recommendedName>
</protein>
<dbReference type="Proteomes" id="UP001161247">
    <property type="component" value="Chromosome 8"/>
</dbReference>
<dbReference type="Pfam" id="PF16913">
    <property type="entry name" value="PUNUT"/>
    <property type="match status" value="1"/>
</dbReference>
<organism evidence="8 9">
    <name type="scientific">Oldenlandia corymbosa var. corymbosa</name>
    <dbReference type="NCBI Taxonomy" id="529605"/>
    <lineage>
        <taxon>Eukaryota</taxon>
        <taxon>Viridiplantae</taxon>
        <taxon>Streptophyta</taxon>
        <taxon>Embryophyta</taxon>
        <taxon>Tracheophyta</taxon>
        <taxon>Spermatophyta</taxon>
        <taxon>Magnoliopsida</taxon>
        <taxon>eudicotyledons</taxon>
        <taxon>Gunneridae</taxon>
        <taxon>Pentapetalae</taxon>
        <taxon>asterids</taxon>
        <taxon>lamiids</taxon>
        <taxon>Gentianales</taxon>
        <taxon>Rubiaceae</taxon>
        <taxon>Rubioideae</taxon>
        <taxon>Spermacoceae</taxon>
        <taxon>Hedyotis-Oldenlandia complex</taxon>
        <taxon>Oldenlandia</taxon>
    </lineage>
</organism>
<dbReference type="EMBL" id="OX459125">
    <property type="protein sequence ID" value="CAI9116205.1"/>
    <property type="molecule type" value="Genomic_DNA"/>
</dbReference>
<dbReference type="GO" id="GO:0005345">
    <property type="term" value="F:purine nucleobase transmembrane transporter activity"/>
    <property type="evidence" value="ECO:0007669"/>
    <property type="project" value="UniProtKB-UniRule"/>
</dbReference>
<dbReference type="AlphaFoldDB" id="A0AAV1E919"/>
<sequence>MVEAQISNTLRIALLLVSSLVLAIGTCGNPMVVRLYFVKGGKRIWFSSFLQSAGFPLLLIPLCISYFNRRRRRGTTANTKLFLMTSRLFLPSIFIGLLIALDNYFYAYGVARLPVSTAAIVVASQLGFTAMFAFLIVKQKFSAYSVNAIVLLTLGSGVLALHTSSDRPEGETTKLYVLGFIMTLAAAALYGLVMPLTELMLMKGKAVVTLTLVLEIQLVMSISATILCTVGMLINHDFQAIPREARAYEIGEANYYQVAVWNSITGQMFFLGVIGVISCSSSLLSGIIISVLLPVTEVLAVIFFNEKFQAEKGVALVLSLWGFVSYFYGEIKHNKKKSKEELPVDDQKNSSQSTEILMVTPIVDQ</sequence>
<feature type="transmembrane region" description="Helical" evidence="7">
    <location>
        <begin position="113"/>
        <end position="137"/>
    </location>
</feature>
<feature type="transmembrane region" description="Helical" evidence="7">
    <location>
        <begin position="88"/>
        <end position="107"/>
    </location>
</feature>
<dbReference type="InterPro" id="IPR030182">
    <property type="entry name" value="PUP_plant"/>
</dbReference>
<dbReference type="GO" id="GO:0016020">
    <property type="term" value="C:membrane"/>
    <property type="evidence" value="ECO:0007669"/>
    <property type="project" value="UniProtKB-SubCell"/>
</dbReference>
<dbReference type="GO" id="GO:0015211">
    <property type="term" value="F:purine nucleoside transmembrane transporter activity"/>
    <property type="evidence" value="ECO:0007669"/>
    <property type="project" value="UniProtKB-UniRule"/>
</dbReference>
<dbReference type="PANTHER" id="PTHR31376">
    <property type="entry name" value="OS09G0467300 PROTEIN-RELATED"/>
    <property type="match status" value="1"/>
</dbReference>
<feature type="transmembrane region" description="Helical" evidence="7">
    <location>
        <begin position="144"/>
        <end position="163"/>
    </location>
</feature>
<keyword evidence="6 7" id="KW-0472">Membrane</keyword>
<gene>
    <name evidence="8" type="ORF">OLC1_LOCUS22565</name>
</gene>
<dbReference type="PANTHER" id="PTHR31376:SF1">
    <property type="entry name" value="PURINE PERMEASE 2"/>
    <property type="match status" value="1"/>
</dbReference>
<feature type="transmembrane region" description="Helical" evidence="7">
    <location>
        <begin position="12"/>
        <end position="32"/>
    </location>
</feature>
<keyword evidence="5 7" id="KW-1133">Transmembrane helix</keyword>
<accession>A0AAV1E919</accession>
<feature type="transmembrane region" description="Helical" evidence="7">
    <location>
        <begin position="254"/>
        <end position="276"/>
    </location>
</feature>
<name>A0AAV1E919_OLDCO</name>
<feature type="transmembrane region" description="Helical" evidence="7">
    <location>
        <begin position="206"/>
        <end position="234"/>
    </location>
</feature>